<feature type="domain" description="Thioredoxin" evidence="7">
    <location>
        <begin position="3"/>
        <end position="168"/>
    </location>
</feature>
<dbReference type="Gene3D" id="3.40.30.10">
    <property type="entry name" value="Glutaredoxin"/>
    <property type="match status" value="1"/>
</dbReference>
<evidence type="ECO:0000256" key="5">
    <source>
        <dbReference type="PIRSR" id="PIRSR637944-1"/>
    </source>
</evidence>
<comment type="catalytic activity">
    <reaction evidence="6">
        <text>a hydroperoxide + 2 glutathione = an alcohol + glutathione disulfide + H2O</text>
        <dbReference type="Rhea" id="RHEA:62632"/>
        <dbReference type="ChEBI" id="CHEBI:15377"/>
        <dbReference type="ChEBI" id="CHEBI:30879"/>
        <dbReference type="ChEBI" id="CHEBI:35924"/>
        <dbReference type="ChEBI" id="CHEBI:57925"/>
        <dbReference type="ChEBI" id="CHEBI:58297"/>
        <dbReference type="EC" id="1.11.1.27"/>
    </reaction>
</comment>
<comment type="similarity">
    <text evidence="6">Belongs to the peroxiredoxin family. Prx5 subfamily.</text>
</comment>
<reference evidence="8 9" key="1">
    <citation type="submission" date="2017-06" db="EMBL/GenBank/DDBJ databases">
        <authorList>
            <person name="Kim H.J."/>
            <person name="Triplett B.A."/>
        </authorList>
    </citation>
    <scope>NUCLEOTIDE SEQUENCE [LARGE SCALE GENOMIC DNA]</scope>
    <source>
        <strain evidence="8 9">U15</strain>
    </source>
</reference>
<evidence type="ECO:0000256" key="3">
    <source>
        <dbReference type="ARBA" id="ARBA00023002"/>
    </source>
</evidence>
<dbReference type="EMBL" id="FZOT01000001">
    <property type="protein sequence ID" value="SNS21896.1"/>
    <property type="molecule type" value="Genomic_DNA"/>
</dbReference>
<keyword evidence="1 6" id="KW-0575">Peroxidase</keyword>
<evidence type="ECO:0000313" key="8">
    <source>
        <dbReference type="EMBL" id="SNS21896.1"/>
    </source>
</evidence>
<keyword evidence="9" id="KW-1185">Reference proteome</keyword>
<dbReference type="GO" id="GO:0005737">
    <property type="term" value="C:cytoplasm"/>
    <property type="evidence" value="ECO:0007669"/>
    <property type="project" value="TreeGrafter"/>
</dbReference>
<gene>
    <name evidence="8" type="ORF">SAMN06265795_101574</name>
</gene>
<name>A0A239CNQ8_9BURK</name>
<dbReference type="Pfam" id="PF08534">
    <property type="entry name" value="Redoxin"/>
    <property type="match status" value="1"/>
</dbReference>
<dbReference type="PANTHER" id="PTHR10430:SF16">
    <property type="entry name" value="PEROXIREDOXIN-5, MITOCHONDRIAL"/>
    <property type="match status" value="1"/>
</dbReference>
<accession>A0A239CNQ8</accession>
<dbReference type="GO" id="GO:0045454">
    <property type="term" value="P:cell redox homeostasis"/>
    <property type="evidence" value="ECO:0007669"/>
    <property type="project" value="TreeGrafter"/>
</dbReference>
<dbReference type="OrthoDB" id="9800621at2"/>
<dbReference type="GO" id="GO:0042744">
    <property type="term" value="P:hydrogen peroxide catabolic process"/>
    <property type="evidence" value="ECO:0007669"/>
    <property type="project" value="TreeGrafter"/>
</dbReference>
<dbReference type="InterPro" id="IPR013740">
    <property type="entry name" value="Redoxin"/>
</dbReference>
<evidence type="ECO:0000313" key="9">
    <source>
        <dbReference type="Proteomes" id="UP000198284"/>
    </source>
</evidence>
<evidence type="ECO:0000259" key="7">
    <source>
        <dbReference type="PROSITE" id="PS51352"/>
    </source>
</evidence>
<dbReference type="GO" id="GO:0034599">
    <property type="term" value="P:cellular response to oxidative stress"/>
    <property type="evidence" value="ECO:0007669"/>
    <property type="project" value="InterPro"/>
</dbReference>
<evidence type="ECO:0000256" key="2">
    <source>
        <dbReference type="ARBA" id="ARBA00022862"/>
    </source>
</evidence>
<keyword evidence="3 6" id="KW-0560">Oxidoreductase</keyword>
<dbReference type="RefSeq" id="WP_089397753.1">
    <property type="nucleotide sequence ID" value="NZ_FZOT01000001.1"/>
</dbReference>
<sequence>MTIKVGDRLPEGRLSEFIDVETEGCSLGPNHFNVADLVKGKKIAIFGLPGAYTPTCSAKHVPGYVANADALKAKGVDEIWCISVNDPFVMGAWGRDQKATGIVRMMADGNADFTKALGLDADFSKNGMGTRSKRYSMLVDDGVVKQLNLEEIGKFEVSNAETLLGQLG</sequence>
<dbReference type="EC" id="1.11.1.27" evidence="6"/>
<dbReference type="Proteomes" id="UP000198284">
    <property type="component" value="Unassembled WGS sequence"/>
</dbReference>
<feature type="active site" description="Cysteine sulfenic acid (-SOH) intermediate" evidence="5">
    <location>
        <position position="56"/>
    </location>
</feature>
<dbReference type="PROSITE" id="PS51352">
    <property type="entry name" value="THIOREDOXIN_2"/>
    <property type="match status" value="1"/>
</dbReference>
<proteinExistence type="inferred from homology"/>
<protein>
    <recommendedName>
        <fullName evidence="6">Glutathione-dependent peroxiredoxin</fullName>
        <ecNumber evidence="6">1.11.1.27</ecNumber>
    </recommendedName>
</protein>
<dbReference type="SUPFAM" id="SSF52833">
    <property type="entry name" value="Thioredoxin-like"/>
    <property type="match status" value="1"/>
</dbReference>
<dbReference type="GO" id="GO:0008379">
    <property type="term" value="F:thioredoxin peroxidase activity"/>
    <property type="evidence" value="ECO:0007669"/>
    <property type="project" value="InterPro"/>
</dbReference>
<keyword evidence="2 6" id="KW-0049">Antioxidant</keyword>
<dbReference type="InterPro" id="IPR037944">
    <property type="entry name" value="PRX5-like"/>
</dbReference>
<dbReference type="FunFam" id="3.40.30.10:FF:000020">
    <property type="entry name" value="Peroxiredoxin"/>
    <property type="match status" value="1"/>
</dbReference>
<comment type="function">
    <text evidence="6">Thiol-specific peroxidase that catalyzes the reduction of hydrogen peroxide and organic hydroperoxides to water and alcohols, respectively. Plays a role in cell protection against oxidative stress by detoxifying peroxides.</text>
</comment>
<keyword evidence="4 6" id="KW-0676">Redox-active center</keyword>
<dbReference type="InterPro" id="IPR036249">
    <property type="entry name" value="Thioredoxin-like_sf"/>
</dbReference>
<dbReference type="AlphaFoldDB" id="A0A239CNQ8"/>
<evidence type="ECO:0000256" key="6">
    <source>
        <dbReference type="RuleBase" id="RU366011"/>
    </source>
</evidence>
<evidence type="ECO:0000256" key="1">
    <source>
        <dbReference type="ARBA" id="ARBA00022559"/>
    </source>
</evidence>
<dbReference type="PANTHER" id="PTHR10430">
    <property type="entry name" value="PEROXIREDOXIN"/>
    <property type="match status" value="1"/>
</dbReference>
<dbReference type="InterPro" id="IPR013766">
    <property type="entry name" value="Thioredoxin_domain"/>
</dbReference>
<evidence type="ECO:0000256" key="4">
    <source>
        <dbReference type="ARBA" id="ARBA00023284"/>
    </source>
</evidence>
<dbReference type="CDD" id="cd03013">
    <property type="entry name" value="PRX5_like"/>
    <property type="match status" value="1"/>
</dbReference>
<organism evidence="8 9">
    <name type="scientific">Noviherbaspirillum humi</name>
    <dbReference type="NCBI Taxonomy" id="1688639"/>
    <lineage>
        <taxon>Bacteria</taxon>
        <taxon>Pseudomonadati</taxon>
        <taxon>Pseudomonadota</taxon>
        <taxon>Betaproteobacteria</taxon>
        <taxon>Burkholderiales</taxon>
        <taxon>Oxalobacteraceae</taxon>
        <taxon>Noviherbaspirillum</taxon>
    </lineage>
</organism>